<dbReference type="GO" id="GO:0016747">
    <property type="term" value="F:acyltransferase activity, transferring groups other than amino-acyl groups"/>
    <property type="evidence" value="ECO:0007669"/>
    <property type="project" value="InterPro"/>
</dbReference>
<evidence type="ECO:0000256" key="2">
    <source>
        <dbReference type="ARBA" id="ARBA00023315"/>
    </source>
</evidence>
<evidence type="ECO:0000256" key="3">
    <source>
        <dbReference type="SAM" id="MobiDB-lite"/>
    </source>
</evidence>
<dbReference type="CDD" id="cd04301">
    <property type="entry name" value="NAT_SF"/>
    <property type="match status" value="1"/>
</dbReference>
<gene>
    <name evidence="5" type="ORF">FM101_11645</name>
</gene>
<organism evidence="5 6">
    <name type="scientific">Arthrobacter rhombi</name>
    <dbReference type="NCBI Taxonomy" id="71253"/>
    <lineage>
        <taxon>Bacteria</taxon>
        <taxon>Bacillati</taxon>
        <taxon>Actinomycetota</taxon>
        <taxon>Actinomycetes</taxon>
        <taxon>Micrococcales</taxon>
        <taxon>Micrococcaceae</taxon>
        <taxon>Arthrobacter</taxon>
    </lineage>
</organism>
<name>A0A1R4GM22_9MICC</name>
<evidence type="ECO:0000313" key="6">
    <source>
        <dbReference type="Proteomes" id="UP000195913"/>
    </source>
</evidence>
<evidence type="ECO:0000256" key="1">
    <source>
        <dbReference type="ARBA" id="ARBA00022679"/>
    </source>
</evidence>
<dbReference type="InterPro" id="IPR000182">
    <property type="entry name" value="GNAT_dom"/>
</dbReference>
<dbReference type="Pfam" id="PF00583">
    <property type="entry name" value="Acetyltransf_1"/>
    <property type="match status" value="1"/>
</dbReference>
<feature type="domain" description="N-acetyltransferase" evidence="4">
    <location>
        <begin position="1"/>
        <end position="139"/>
    </location>
</feature>
<accession>A0A1R4GM22</accession>
<dbReference type="EMBL" id="FUHW01000038">
    <property type="protein sequence ID" value="SJM69240.1"/>
    <property type="molecule type" value="Genomic_DNA"/>
</dbReference>
<keyword evidence="1 5" id="KW-0808">Transferase</keyword>
<reference evidence="5 6" key="1">
    <citation type="submission" date="2017-02" db="EMBL/GenBank/DDBJ databases">
        <authorList>
            <person name="Peterson S.W."/>
        </authorList>
    </citation>
    <scope>NUCLEOTIDE SEQUENCE [LARGE SCALE GENOMIC DNA]</scope>
    <source>
        <strain evidence="5 6">B Ar 00.02</strain>
    </source>
</reference>
<dbReference type="InterPro" id="IPR050832">
    <property type="entry name" value="Bact_Acetyltransf"/>
</dbReference>
<dbReference type="SUPFAM" id="SSF55729">
    <property type="entry name" value="Acyl-CoA N-acyltransferases (Nat)"/>
    <property type="match status" value="1"/>
</dbReference>
<dbReference type="AlphaFoldDB" id="A0A1R4GM22"/>
<evidence type="ECO:0000313" key="5">
    <source>
        <dbReference type="EMBL" id="SJM69240.1"/>
    </source>
</evidence>
<dbReference type="PANTHER" id="PTHR43877">
    <property type="entry name" value="AMINOALKYLPHOSPHONATE N-ACETYLTRANSFERASE-RELATED-RELATED"/>
    <property type="match status" value="1"/>
</dbReference>
<sequence length="139" mass="14773">MELLADDGLSASRGDGGRGHDPTPYRVALQAIMEDPGNDVILAEDPEGSAVATMQLTRTPGLARRGSTRLLVEAVRVDSGHRSAGIGSAMMHWVIETAAPALGASLVQLTSDASRAEAHRFYERLGFVGSHIGFKYRLS</sequence>
<evidence type="ECO:0000259" key="4">
    <source>
        <dbReference type="PROSITE" id="PS51186"/>
    </source>
</evidence>
<dbReference type="InterPro" id="IPR016181">
    <property type="entry name" value="Acyl_CoA_acyltransferase"/>
</dbReference>
<keyword evidence="6" id="KW-1185">Reference proteome</keyword>
<feature type="region of interest" description="Disordered" evidence="3">
    <location>
        <begin position="1"/>
        <end position="24"/>
    </location>
</feature>
<protein>
    <submittedName>
        <fullName evidence="5">Histone acetyltransferase HPA2 and related acetyltransferases</fullName>
    </submittedName>
</protein>
<dbReference type="Proteomes" id="UP000195913">
    <property type="component" value="Unassembled WGS sequence"/>
</dbReference>
<dbReference type="PROSITE" id="PS51186">
    <property type="entry name" value="GNAT"/>
    <property type="match status" value="1"/>
</dbReference>
<keyword evidence="2" id="KW-0012">Acyltransferase</keyword>
<proteinExistence type="predicted"/>
<dbReference type="Gene3D" id="3.40.630.30">
    <property type="match status" value="1"/>
</dbReference>